<sequence>MPAPIHRFGRFRLDPARRALTEDGTPLTLATSTFDVIAYLIANADRAVGRDELGAAVWGRTDVSDTVLGQTVLKARRALGDDGRQQAAILTVPRFGYRWVAPLEVEEANASSNEPALSAPAHAAAAQPPARDASADGDANVARPRNGDAEPAAIGTAPSPSMPLSDPHPMPAPAAGRTRPQARWPAAVALLALLAAIVAGVLATRREPPAAAGAGAPAADTAVVLPAQIDADATHQWLRLGVMDLVAGRLREGGVATLPSETVLGALARNRDALEPGRLAAHVLHARLVRGVDAWTVTLERSGGAALSIDASDADPIVAARRATDLLLVHLGRVPPPAVSAELEELLHRTRAAMLSDQLDLARDLLDAAPATLRGSPELVHRRAQLALREGDYVGVEAIVPPALAQLDDPGQRSLHARLLVTLAAAQLRQRKIALGREHYGAAVDLLADGSDPGTRGTALLGRGSADALAGELDAAVADLGRARNELHAANDALGLAQVDVNLAQIARMREHPHDALPMLRQARDRFRSIGAVEESVFATVSLAEVHAELLDHAQALATVDTLWPPDRHVSNARMRWTVVVLRARLLTLQGRFADAQPLVDAVLAQTDPLLDRQARARAASLALRLAAERGDRAPMDAAAVAARTMEAPIIDPCSYLAAQRLRFDALRAGGRAADAAADLAQLQVDTEEHQDLACMRIGVALALARQDPWPQARERYAAAMAEAEALGIPEALVEVAFEYVEALVRNGALDTAEAVSGRVSAWADADYRAAVVQAQVYGATGRVAPWQQAMEHAARLGGERVPVAELKNTVR</sequence>
<dbReference type="Gene3D" id="1.25.40.10">
    <property type="entry name" value="Tetratricopeptide repeat domain"/>
    <property type="match status" value="1"/>
</dbReference>
<dbReference type="SUPFAM" id="SSF46894">
    <property type="entry name" value="C-terminal effector domain of the bipartite response regulators"/>
    <property type="match status" value="1"/>
</dbReference>
<dbReference type="GO" id="GO:0006355">
    <property type="term" value="P:regulation of DNA-templated transcription"/>
    <property type="evidence" value="ECO:0007669"/>
    <property type="project" value="InterPro"/>
</dbReference>
<dbReference type="PANTHER" id="PTHR47691">
    <property type="entry name" value="REGULATOR-RELATED"/>
    <property type="match status" value="1"/>
</dbReference>
<dbReference type="Pfam" id="PF00486">
    <property type="entry name" value="Trans_reg_C"/>
    <property type="match status" value="1"/>
</dbReference>
<feature type="compositionally biased region" description="Low complexity" evidence="3">
    <location>
        <begin position="115"/>
        <end position="132"/>
    </location>
</feature>
<dbReference type="RefSeq" id="WP_183960310.1">
    <property type="nucleotide sequence ID" value="NZ_JACHHP010000002.1"/>
</dbReference>
<dbReference type="Proteomes" id="UP000521199">
    <property type="component" value="Unassembled WGS sequence"/>
</dbReference>
<reference evidence="5 6" key="1">
    <citation type="submission" date="2020-08" db="EMBL/GenBank/DDBJ databases">
        <title>Genomic Encyclopedia of Type Strains, Phase IV (KMG-IV): sequencing the most valuable type-strain genomes for metagenomic binning, comparative biology and taxonomic classification.</title>
        <authorList>
            <person name="Goeker M."/>
        </authorList>
    </citation>
    <scope>NUCLEOTIDE SEQUENCE [LARGE SCALE GENOMIC DNA]</scope>
    <source>
        <strain evidence="5 6">DSM 24163</strain>
    </source>
</reference>
<dbReference type="InterPro" id="IPR001867">
    <property type="entry name" value="OmpR/PhoB-type_DNA-bd"/>
</dbReference>
<evidence type="ECO:0000256" key="3">
    <source>
        <dbReference type="SAM" id="MobiDB-lite"/>
    </source>
</evidence>
<evidence type="ECO:0000256" key="2">
    <source>
        <dbReference type="PROSITE-ProRule" id="PRU01091"/>
    </source>
</evidence>
<gene>
    <name evidence="5" type="ORF">HNQ52_001309</name>
</gene>
<dbReference type="InterPro" id="IPR036388">
    <property type="entry name" value="WH-like_DNA-bd_sf"/>
</dbReference>
<dbReference type="GO" id="GO:0000160">
    <property type="term" value="P:phosphorelay signal transduction system"/>
    <property type="evidence" value="ECO:0007669"/>
    <property type="project" value="InterPro"/>
</dbReference>
<evidence type="ECO:0000259" key="4">
    <source>
        <dbReference type="PROSITE" id="PS51755"/>
    </source>
</evidence>
<dbReference type="CDD" id="cd00383">
    <property type="entry name" value="trans_reg_C"/>
    <property type="match status" value="1"/>
</dbReference>
<feature type="domain" description="OmpR/PhoB-type" evidence="4">
    <location>
        <begin position="3"/>
        <end position="101"/>
    </location>
</feature>
<organism evidence="5 6">
    <name type="scientific">Chiayiivirga flava</name>
    <dbReference type="NCBI Taxonomy" id="659595"/>
    <lineage>
        <taxon>Bacteria</taxon>
        <taxon>Pseudomonadati</taxon>
        <taxon>Pseudomonadota</taxon>
        <taxon>Gammaproteobacteria</taxon>
        <taxon>Lysobacterales</taxon>
        <taxon>Lysobacteraceae</taxon>
        <taxon>Chiayiivirga</taxon>
    </lineage>
</organism>
<evidence type="ECO:0000313" key="6">
    <source>
        <dbReference type="Proteomes" id="UP000521199"/>
    </source>
</evidence>
<dbReference type="AlphaFoldDB" id="A0A7W8D6N4"/>
<dbReference type="EMBL" id="JACHHP010000002">
    <property type="protein sequence ID" value="MBB5207780.1"/>
    <property type="molecule type" value="Genomic_DNA"/>
</dbReference>
<dbReference type="SUPFAM" id="SSF48452">
    <property type="entry name" value="TPR-like"/>
    <property type="match status" value="1"/>
</dbReference>
<dbReference type="PANTHER" id="PTHR47691:SF3">
    <property type="entry name" value="HTH-TYPE TRANSCRIPTIONAL REGULATOR RV0890C-RELATED"/>
    <property type="match status" value="1"/>
</dbReference>
<dbReference type="SMART" id="SM00862">
    <property type="entry name" value="Trans_reg_C"/>
    <property type="match status" value="1"/>
</dbReference>
<dbReference type="PROSITE" id="PS51755">
    <property type="entry name" value="OMPR_PHOB"/>
    <property type="match status" value="1"/>
</dbReference>
<evidence type="ECO:0000313" key="5">
    <source>
        <dbReference type="EMBL" id="MBB5207780.1"/>
    </source>
</evidence>
<protein>
    <submittedName>
        <fullName evidence="5">DNA-binding winged helix-turn-helix (WHTH) protein</fullName>
    </submittedName>
</protein>
<accession>A0A7W8D6N4</accession>
<comment type="caution">
    <text evidence="5">The sequence shown here is derived from an EMBL/GenBank/DDBJ whole genome shotgun (WGS) entry which is preliminary data.</text>
</comment>
<keyword evidence="1 2" id="KW-0238">DNA-binding</keyword>
<feature type="DNA-binding region" description="OmpR/PhoB-type" evidence="2">
    <location>
        <begin position="3"/>
        <end position="101"/>
    </location>
</feature>
<name>A0A7W8D6N4_9GAMM</name>
<proteinExistence type="predicted"/>
<keyword evidence="6" id="KW-1185">Reference proteome</keyword>
<evidence type="ECO:0000256" key="1">
    <source>
        <dbReference type="ARBA" id="ARBA00023125"/>
    </source>
</evidence>
<feature type="region of interest" description="Disordered" evidence="3">
    <location>
        <begin position="111"/>
        <end position="179"/>
    </location>
</feature>
<dbReference type="Gene3D" id="1.10.10.10">
    <property type="entry name" value="Winged helix-like DNA-binding domain superfamily/Winged helix DNA-binding domain"/>
    <property type="match status" value="1"/>
</dbReference>
<dbReference type="InterPro" id="IPR016032">
    <property type="entry name" value="Sig_transdc_resp-reg_C-effctor"/>
</dbReference>
<dbReference type="InterPro" id="IPR011990">
    <property type="entry name" value="TPR-like_helical_dom_sf"/>
</dbReference>
<dbReference type="GO" id="GO:0003677">
    <property type="term" value="F:DNA binding"/>
    <property type="evidence" value="ECO:0007669"/>
    <property type="project" value="UniProtKB-UniRule"/>
</dbReference>